<evidence type="ECO:0000256" key="4">
    <source>
        <dbReference type="ARBA" id="ARBA00023159"/>
    </source>
</evidence>
<dbReference type="EMBL" id="MRBO01000266">
    <property type="protein sequence ID" value="KAB2585911.1"/>
    <property type="molecule type" value="Genomic_DNA"/>
</dbReference>
<dbReference type="SUPFAM" id="SSF46785">
    <property type="entry name" value="Winged helix' DNA-binding domain"/>
    <property type="match status" value="1"/>
</dbReference>
<dbReference type="Pfam" id="PF03466">
    <property type="entry name" value="LysR_substrate"/>
    <property type="match status" value="1"/>
</dbReference>
<keyword evidence="3" id="KW-0238">DNA-binding</keyword>
<dbReference type="RefSeq" id="WP_019744399.1">
    <property type="nucleotide sequence ID" value="NZ_CP070870.1"/>
</dbReference>
<keyword evidence="2" id="KW-0805">Transcription regulation</keyword>
<evidence type="ECO:0000256" key="1">
    <source>
        <dbReference type="ARBA" id="ARBA00009437"/>
    </source>
</evidence>
<dbReference type="Gene3D" id="1.10.10.10">
    <property type="entry name" value="Winged helix-like DNA-binding domain superfamily/Winged helix DNA-binding domain"/>
    <property type="match status" value="1"/>
</dbReference>
<evidence type="ECO:0000256" key="5">
    <source>
        <dbReference type="ARBA" id="ARBA00023163"/>
    </source>
</evidence>
<evidence type="ECO:0000256" key="2">
    <source>
        <dbReference type="ARBA" id="ARBA00023015"/>
    </source>
</evidence>
<dbReference type="InterPro" id="IPR000847">
    <property type="entry name" value="LysR_HTH_N"/>
</dbReference>
<organism evidence="6 7">
    <name type="scientific">Rhodococcus erythropolis</name>
    <name type="common">Arthrobacter picolinophilus</name>
    <dbReference type="NCBI Taxonomy" id="1833"/>
    <lineage>
        <taxon>Bacteria</taxon>
        <taxon>Bacillati</taxon>
        <taxon>Actinomycetota</taxon>
        <taxon>Actinomycetes</taxon>
        <taxon>Mycobacteriales</taxon>
        <taxon>Nocardiaceae</taxon>
        <taxon>Rhodococcus</taxon>
        <taxon>Rhodococcus erythropolis group</taxon>
    </lineage>
</organism>
<evidence type="ECO:0000313" key="6">
    <source>
        <dbReference type="EMBL" id="KAB2585911.1"/>
    </source>
</evidence>
<dbReference type="SUPFAM" id="SSF53850">
    <property type="entry name" value="Periplasmic binding protein-like II"/>
    <property type="match status" value="1"/>
</dbReference>
<dbReference type="PANTHER" id="PTHR30346:SF28">
    <property type="entry name" value="HTH-TYPE TRANSCRIPTIONAL REGULATOR CYNR"/>
    <property type="match status" value="1"/>
</dbReference>
<dbReference type="Pfam" id="PF00126">
    <property type="entry name" value="HTH_1"/>
    <property type="match status" value="1"/>
</dbReference>
<evidence type="ECO:0000256" key="3">
    <source>
        <dbReference type="ARBA" id="ARBA00023125"/>
    </source>
</evidence>
<dbReference type="AlphaFoldDB" id="A0A0C3AA88"/>
<dbReference type="InterPro" id="IPR036388">
    <property type="entry name" value="WH-like_DNA-bd_sf"/>
</dbReference>
<gene>
    <name evidence="6" type="ORF">BS297_07975</name>
</gene>
<name>A0A0C3AA88_RHOER</name>
<dbReference type="CDD" id="cd08436">
    <property type="entry name" value="PBP2_LTTR_like_3"/>
    <property type="match status" value="1"/>
</dbReference>
<evidence type="ECO:0000313" key="7">
    <source>
        <dbReference type="Proteomes" id="UP000325576"/>
    </source>
</evidence>
<dbReference type="PANTHER" id="PTHR30346">
    <property type="entry name" value="TRANSCRIPTIONAL DUAL REGULATOR HCAR-RELATED"/>
    <property type="match status" value="1"/>
</dbReference>
<keyword evidence="5" id="KW-0804">Transcription</keyword>
<proteinExistence type="inferred from homology"/>
<comment type="caution">
    <text evidence="6">The sequence shown here is derived from an EMBL/GenBank/DDBJ whole genome shotgun (WGS) entry which is preliminary data.</text>
</comment>
<dbReference type="Gene3D" id="3.40.190.290">
    <property type="match status" value="1"/>
</dbReference>
<protein>
    <submittedName>
        <fullName evidence="6">LysR family transcriptional regulator</fullName>
    </submittedName>
</protein>
<reference evidence="6 7" key="1">
    <citation type="journal article" date="2017" name="Poromechanics V (2013)">
        <title>Genomic Characterization of the Arsenic-Tolerant Actinobacterium, &lt;i&gt;Rhodococcus erythropolis&lt;/i&gt; S43.</title>
        <authorList>
            <person name="Retamal-Morales G."/>
            <person name="Mehnert M."/>
            <person name="Schwabe R."/>
            <person name="Tischler D."/>
            <person name="Schloemann M."/>
            <person name="Levican G.J."/>
        </authorList>
    </citation>
    <scope>NUCLEOTIDE SEQUENCE [LARGE SCALE GENOMIC DNA]</scope>
    <source>
        <strain evidence="6 7">S43</strain>
    </source>
</reference>
<comment type="similarity">
    <text evidence="1">Belongs to the LysR transcriptional regulatory family.</text>
</comment>
<dbReference type="InterPro" id="IPR005119">
    <property type="entry name" value="LysR_subst-bd"/>
</dbReference>
<dbReference type="GO" id="GO:0003677">
    <property type="term" value="F:DNA binding"/>
    <property type="evidence" value="ECO:0007669"/>
    <property type="project" value="UniProtKB-KW"/>
</dbReference>
<dbReference type="FunFam" id="1.10.10.10:FF:000001">
    <property type="entry name" value="LysR family transcriptional regulator"/>
    <property type="match status" value="1"/>
</dbReference>
<dbReference type="Proteomes" id="UP000325576">
    <property type="component" value="Unassembled WGS sequence"/>
</dbReference>
<dbReference type="PROSITE" id="PS50931">
    <property type="entry name" value="HTH_LYSR"/>
    <property type="match status" value="1"/>
</dbReference>
<dbReference type="GO" id="GO:0032993">
    <property type="term" value="C:protein-DNA complex"/>
    <property type="evidence" value="ECO:0007669"/>
    <property type="project" value="TreeGrafter"/>
</dbReference>
<dbReference type="OMA" id="GIPPMVN"/>
<dbReference type="InterPro" id="IPR036390">
    <property type="entry name" value="WH_DNA-bd_sf"/>
</dbReference>
<dbReference type="GO" id="GO:0003700">
    <property type="term" value="F:DNA-binding transcription factor activity"/>
    <property type="evidence" value="ECO:0007669"/>
    <property type="project" value="InterPro"/>
</dbReference>
<dbReference type="PRINTS" id="PR00039">
    <property type="entry name" value="HTHLYSR"/>
</dbReference>
<keyword evidence="4" id="KW-0010">Activator</keyword>
<sequence>MELRQLEYFVTVVEEANFTRAAERLHVAQPGVSAQVKRLERELGQELLDRSGRTVCLTDAGRAVLPHAYAALASVQSTRDAVDALNGLVRGSVSVGMVTACASADLTDLLSRLHNKHPGLDISLAEDDSRSLLAGVLDGTFDIAVIGVAGKLPEGLESRVITDERLVAGVAADHPLAEVSSLPFAELATQSVICLPEGTGIRTCLDFACDAAGTKPTVALEASNLGIIVSLAAQGLGMAVLPESTVGELHRIDLEPEARSRLELVWRSSGGKNPAASALIDLARAVPAE</sequence>
<accession>A0A0C3AA88</accession>